<gene>
    <name evidence="2" type="ORF">HM131_16755</name>
</gene>
<dbReference type="PANTHER" id="PTHR39158:SF1">
    <property type="entry name" value="DNAJ HOMOLOG SUBFAMILY C MEMBER 28"/>
    <property type="match status" value="1"/>
</dbReference>
<dbReference type="EMBL" id="CP020772">
    <property type="protein sequence ID" value="ARI78382.1"/>
    <property type="molecule type" value="Genomic_DNA"/>
</dbReference>
<keyword evidence="3" id="KW-1185">Reference proteome</keyword>
<dbReference type="OrthoDB" id="9798476at2"/>
<sequence length="123" mass="14677">MDFGHLIEEKIKQSIKNGDFENLPGKGKPLPKDELAYVPDEMRNSYRILKNANMLPEEMQLKKEIVNLEELLEEVKDSERSAYVRKELSEKRIRFDLLMEKRRLNQSGAFRQYQNKVNRRFGF</sequence>
<evidence type="ECO:0000313" key="3">
    <source>
        <dbReference type="Proteomes" id="UP000192527"/>
    </source>
</evidence>
<dbReference type="InterPro" id="IPR018961">
    <property type="entry name" value="DnaJ_homolog_subfam-C_membr-28"/>
</dbReference>
<accession>A0A1W5ZYL9</accession>
<dbReference type="InterPro" id="IPR052573">
    <property type="entry name" value="DnaJ_C_subfamily_28"/>
</dbReference>
<dbReference type="RefSeq" id="WP_085030841.1">
    <property type="nucleotide sequence ID" value="NZ_CP020772.1"/>
</dbReference>
<name>A0A1W5ZYL9_9BACI</name>
<evidence type="ECO:0000313" key="2">
    <source>
        <dbReference type="EMBL" id="ARI78382.1"/>
    </source>
</evidence>
<organism evidence="2 3">
    <name type="scientific">Halobacillus mangrovi</name>
    <dbReference type="NCBI Taxonomy" id="402384"/>
    <lineage>
        <taxon>Bacteria</taxon>
        <taxon>Bacillati</taxon>
        <taxon>Bacillota</taxon>
        <taxon>Bacilli</taxon>
        <taxon>Bacillales</taxon>
        <taxon>Bacillaceae</taxon>
        <taxon>Halobacillus</taxon>
    </lineage>
</organism>
<dbReference type="AlphaFoldDB" id="A0A1W5ZYL9"/>
<dbReference type="Pfam" id="PF09350">
    <property type="entry name" value="DJC28_CD"/>
    <property type="match status" value="1"/>
</dbReference>
<dbReference type="KEGG" id="hmn:HM131_16755"/>
<feature type="domain" description="DnaJ homologue subfamily C member 28 conserved" evidence="1">
    <location>
        <begin position="6"/>
        <end position="72"/>
    </location>
</feature>
<dbReference type="Proteomes" id="UP000192527">
    <property type="component" value="Chromosome"/>
</dbReference>
<dbReference type="PANTHER" id="PTHR39158">
    <property type="entry name" value="OS08G0560600 PROTEIN"/>
    <property type="match status" value="1"/>
</dbReference>
<proteinExistence type="predicted"/>
<evidence type="ECO:0000259" key="1">
    <source>
        <dbReference type="Pfam" id="PF09350"/>
    </source>
</evidence>
<protein>
    <submittedName>
        <fullName evidence="2">DUF1992 domain-containing protein</fullName>
    </submittedName>
</protein>
<dbReference type="STRING" id="402384.HM131_16755"/>
<reference evidence="2 3" key="1">
    <citation type="submission" date="2017-04" db="EMBL/GenBank/DDBJ databases">
        <title>The whole genome sequencing and assembly of Halobacillus mangrovi strain.</title>
        <authorList>
            <person name="Lee S.-J."/>
            <person name="Park M.-K."/>
            <person name="Kim J.-Y."/>
            <person name="Lee Y.-J."/>
            <person name="Yi H."/>
            <person name="Bahn Y.-S."/>
            <person name="Kim J.F."/>
            <person name="Lee D.-W."/>
        </authorList>
    </citation>
    <scope>NUCLEOTIDE SEQUENCE [LARGE SCALE GENOMIC DNA]</scope>
    <source>
        <strain evidence="2 3">KTB 131</strain>
    </source>
</reference>